<evidence type="ECO:0000313" key="3">
    <source>
        <dbReference type="Proteomes" id="UP000266239"/>
    </source>
</evidence>
<name>A0A397A9Y5_APHAT</name>
<dbReference type="EMBL" id="QUTA01008613">
    <property type="protein sequence ID" value="RHY03134.1"/>
    <property type="molecule type" value="Genomic_DNA"/>
</dbReference>
<reference evidence="2 3" key="1">
    <citation type="submission" date="2018-08" db="EMBL/GenBank/DDBJ databases">
        <title>Aphanomyces genome sequencing and annotation.</title>
        <authorList>
            <person name="Minardi D."/>
            <person name="Oidtmann B."/>
            <person name="Van Der Giezen M."/>
            <person name="Studholme D.J."/>
        </authorList>
    </citation>
    <scope>NUCLEOTIDE SEQUENCE [LARGE SCALE GENOMIC DNA]</scope>
    <source>
        <strain evidence="2 3">Yx</strain>
    </source>
</reference>
<dbReference type="InterPro" id="IPR001849">
    <property type="entry name" value="PH_domain"/>
</dbReference>
<feature type="domain" description="PH" evidence="1">
    <location>
        <begin position="487"/>
        <end position="609"/>
    </location>
</feature>
<dbReference type="SUPFAM" id="SSF50729">
    <property type="entry name" value="PH domain-like"/>
    <property type="match status" value="1"/>
</dbReference>
<evidence type="ECO:0000259" key="1">
    <source>
        <dbReference type="PROSITE" id="PS50003"/>
    </source>
</evidence>
<organism evidence="2 3">
    <name type="scientific">Aphanomyces astaci</name>
    <name type="common">Crayfish plague agent</name>
    <dbReference type="NCBI Taxonomy" id="112090"/>
    <lineage>
        <taxon>Eukaryota</taxon>
        <taxon>Sar</taxon>
        <taxon>Stramenopiles</taxon>
        <taxon>Oomycota</taxon>
        <taxon>Saprolegniomycetes</taxon>
        <taxon>Saprolegniales</taxon>
        <taxon>Verrucalvaceae</taxon>
        <taxon>Aphanomyces</taxon>
    </lineage>
</organism>
<dbReference type="InterPro" id="IPR027417">
    <property type="entry name" value="P-loop_NTPase"/>
</dbReference>
<dbReference type="VEuPathDB" id="FungiDB:H257_02537"/>
<gene>
    <name evidence="2" type="ORF">DYB25_000995</name>
</gene>
<dbReference type="Gene3D" id="2.30.29.30">
    <property type="entry name" value="Pleckstrin-homology domain (PH domain)/Phosphotyrosine-binding domain (PTB)"/>
    <property type="match status" value="1"/>
</dbReference>
<proteinExistence type="predicted"/>
<dbReference type="AlphaFoldDB" id="A0A397A9Y5"/>
<evidence type="ECO:0000313" key="2">
    <source>
        <dbReference type="EMBL" id="RHY03134.1"/>
    </source>
</evidence>
<dbReference type="InterPro" id="IPR011993">
    <property type="entry name" value="PH-like_dom_sf"/>
</dbReference>
<dbReference type="SMART" id="SM00233">
    <property type="entry name" value="PH"/>
    <property type="match status" value="1"/>
</dbReference>
<dbReference type="PANTHER" id="PTHR10751">
    <property type="entry name" value="GUANYLATE BINDING PROTEIN"/>
    <property type="match status" value="1"/>
</dbReference>
<protein>
    <recommendedName>
        <fullName evidence="1">PH domain-containing protein</fullName>
    </recommendedName>
</protein>
<dbReference type="PROSITE" id="PS50003">
    <property type="entry name" value="PH_DOMAIN"/>
    <property type="match status" value="1"/>
</dbReference>
<dbReference type="Gene3D" id="3.40.50.300">
    <property type="entry name" value="P-loop containing nucleotide triphosphate hydrolases"/>
    <property type="match status" value="1"/>
</dbReference>
<comment type="caution">
    <text evidence="2">The sequence shown here is derived from an EMBL/GenBank/DDBJ whole genome shotgun (WGS) entry which is preliminary data.</text>
</comment>
<dbReference type="Proteomes" id="UP000266239">
    <property type="component" value="Unassembled WGS sequence"/>
</dbReference>
<sequence>MSSATDSSHRVSQNSGKSALLREILQASEPTEGEQSDGATHPADVAAPPADISYVIVSDPQSFYIYILTRCLLFRSGVWMYVQETAYAHAKRVVYLDVQCYGDNEGLDARLFGIVSFLSSNVIHCSVGHINEHVFDEMNFLQSAVHVLGDRPGLLPALTWIVRDLSSKDVKAAVPSADPASDIDQQYLEAVLNPKSSPFTSSLSWQILTSFFPKRIGAILPPTSSPAYSKKVLRVRKSLVEPSHVKEVRGVALHGAIFCHIMALLCASPSNITSEFPCDEGDVKTLHVAGKAAAQPFLAKAGALGDDLAALAARLFHELSAAHVAKWMDENDRASSAQCLSVLQRLHTDIEHLIKAKLQPQDDNNPLRLVDFKAILRAYQHSVQNMVVEYASEAVGPQKMAALSQFYSTVVPRFIEYLAHLGDQTMHRQTALVERIKQVLQDAVDDVTDLHDQAKVQGESLETQAFNNVERTAERVLEVSQATQEDERALEGYLIKQGGGGVFGRKNWKQRNILSYAKTKDDYERGKILKEFSIVGSVIKDSADAGEGFEVWPPSTGQAVYDYKQGLFGSDPTLGRRKVDGDSERIFYLRASTMEVKEQWVERLRRAVILATRAK</sequence>
<accession>A0A397A9Y5</accession>